<evidence type="ECO:0000256" key="1">
    <source>
        <dbReference type="SAM" id="Phobius"/>
    </source>
</evidence>
<dbReference type="EMBL" id="MW567727">
    <property type="protein sequence ID" value="QTJ63366.1"/>
    <property type="molecule type" value="Genomic_DNA"/>
</dbReference>
<feature type="transmembrane region" description="Helical" evidence="1">
    <location>
        <begin position="88"/>
        <end position="110"/>
    </location>
</feature>
<evidence type="ECO:0000313" key="2">
    <source>
        <dbReference type="EMBL" id="QTJ63366.1"/>
    </source>
</evidence>
<reference evidence="2 3" key="1">
    <citation type="submission" date="2021-02" db="EMBL/GenBank/DDBJ databases">
        <authorList>
            <person name="Mondal P."/>
            <person name="Mallick B."/>
            <person name="Dutta M."/>
        </authorList>
    </citation>
    <scope>NUCLEOTIDE SEQUENCE [LARGE SCALE GENOMIC DNA]</scope>
</reference>
<dbReference type="RefSeq" id="YP_011859740.1">
    <property type="nucleotide sequence ID" value="NC_103643.1"/>
</dbReference>
<keyword evidence="1" id="KW-0812">Transmembrane</keyword>
<sequence>MPPTGKSGELVADLNSNLGANMTFLLIIFVAWLLIGAGYAIALIRHLDEYSAEWFVKYLRLEDKAESFSSEDERKAVMEMTPKQCLRYMRVIGFFGLLFLGPIGTTIAPYKETVADIKLWRTAGSLRRARELSTKED</sequence>
<dbReference type="Proteomes" id="UP000671994">
    <property type="component" value="Segment"/>
</dbReference>
<organism evidence="2 3">
    <name type="scientific">Salmonella phage STWB21</name>
    <dbReference type="NCBI Taxonomy" id="2815768"/>
    <lineage>
        <taxon>Viruses</taxon>
        <taxon>Duplodnaviria</taxon>
        <taxon>Heunggongvirae</taxon>
        <taxon>Uroviricota</taxon>
        <taxon>Caudoviricetes</taxon>
        <taxon>Demerecviridae</taxon>
        <taxon>Markadamsvirinae</taxon>
        <taxon>Epseptimavirus</taxon>
        <taxon>Epseptimavirus STWB21</taxon>
    </lineage>
</organism>
<keyword evidence="3" id="KW-1185">Reference proteome</keyword>
<proteinExistence type="predicted"/>
<keyword evidence="1" id="KW-0472">Membrane</keyword>
<feature type="transmembrane region" description="Helical" evidence="1">
    <location>
        <begin position="20"/>
        <end position="44"/>
    </location>
</feature>
<protein>
    <submittedName>
        <fullName evidence="2">Uncharacterized protein</fullName>
    </submittedName>
</protein>
<evidence type="ECO:0000313" key="3">
    <source>
        <dbReference type="Proteomes" id="UP000671994"/>
    </source>
</evidence>
<keyword evidence="1" id="KW-1133">Transmembrane helix</keyword>
<name>A0A8A6RK95_9CAUD</name>
<accession>A0A8A6RK95</accession>